<evidence type="ECO:0000256" key="1">
    <source>
        <dbReference type="SAM" id="MobiDB-lite"/>
    </source>
</evidence>
<dbReference type="InterPro" id="IPR006311">
    <property type="entry name" value="TAT_signal"/>
</dbReference>
<dbReference type="AlphaFoldDB" id="A0A1I7JP05"/>
<dbReference type="PROSITE" id="PS51318">
    <property type="entry name" value="TAT"/>
    <property type="match status" value="1"/>
</dbReference>
<feature type="chain" id="PRO_5010191337" description="PXPV repeat-containing protein" evidence="2">
    <location>
        <begin position="30"/>
        <end position="120"/>
    </location>
</feature>
<gene>
    <name evidence="3" type="ORF">SAMN04489707_102843</name>
</gene>
<keyword evidence="2" id="KW-0732">Signal</keyword>
<reference evidence="3 4" key="1">
    <citation type="submission" date="2016-10" db="EMBL/GenBank/DDBJ databases">
        <authorList>
            <person name="de Groot N.N."/>
        </authorList>
    </citation>
    <scope>NUCLEOTIDE SEQUENCE [LARGE SCALE GENOMIC DNA]</scope>
    <source>
        <strain evidence="3 4">R-24608</strain>
    </source>
</reference>
<dbReference type="RefSeq" id="WP_074930320.1">
    <property type="nucleotide sequence ID" value="NZ_CYIG01000023.1"/>
</dbReference>
<accession>A0A1I7JP05</accession>
<name>A0A1I7JP05_9BURK</name>
<feature type="region of interest" description="Disordered" evidence="1">
    <location>
        <begin position="98"/>
        <end position="120"/>
    </location>
</feature>
<sequence>MTRTRSLFAMAAAAGVALAALGGAPVAHARGDVTWSVGVGVPGVVVGATNGYPAYVAPPPVYYAPPPRVVYTPPPPVYYTPPPPPVVYGPGYGYYNRGHRHHHHHGHGHGHGHGGGRHRD</sequence>
<organism evidence="3 4">
    <name type="scientific">Paenacidovorax caeni</name>
    <dbReference type="NCBI Taxonomy" id="343013"/>
    <lineage>
        <taxon>Bacteria</taxon>
        <taxon>Pseudomonadati</taxon>
        <taxon>Pseudomonadota</taxon>
        <taxon>Betaproteobacteria</taxon>
        <taxon>Burkholderiales</taxon>
        <taxon>Comamonadaceae</taxon>
        <taxon>Paenacidovorax</taxon>
    </lineage>
</organism>
<feature type="signal peptide" evidence="2">
    <location>
        <begin position="1"/>
        <end position="29"/>
    </location>
</feature>
<evidence type="ECO:0000256" key="2">
    <source>
        <dbReference type="SAM" id="SignalP"/>
    </source>
</evidence>
<dbReference type="Proteomes" id="UP000183656">
    <property type="component" value="Unassembled WGS sequence"/>
</dbReference>
<proteinExistence type="predicted"/>
<keyword evidence="4" id="KW-1185">Reference proteome</keyword>
<evidence type="ECO:0008006" key="5">
    <source>
        <dbReference type="Google" id="ProtNLM"/>
    </source>
</evidence>
<evidence type="ECO:0000313" key="4">
    <source>
        <dbReference type="Proteomes" id="UP000183656"/>
    </source>
</evidence>
<protein>
    <recommendedName>
        <fullName evidence="5">PXPV repeat-containing protein</fullName>
    </recommendedName>
</protein>
<dbReference type="EMBL" id="FPBX01000028">
    <property type="protein sequence ID" value="SFU86903.1"/>
    <property type="molecule type" value="Genomic_DNA"/>
</dbReference>
<evidence type="ECO:0000313" key="3">
    <source>
        <dbReference type="EMBL" id="SFU86903.1"/>
    </source>
</evidence>